<feature type="domain" description="RST" evidence="6">
    <location>
        <begin position="275"/>
        <end position="346"/>
    </location>
</feature>
<dbReference type="PROSITE" id="PS51059">
    <property type="entry name" value="PARP_CATALYTIC"/>
    <property type="match status" value="1"/>
</dbReference>
<proteinExistence type="predicted"/>
<keyword evidence="8" id="KW-1185">Reference proteome</keyword>
<keyword evidence="3" id="KW-0346">Stress response</keyword>
<evidence type="ECO:0000313" key="8">
    <source>
        <dbReference type="Proteomes" id="UP000594638"/>
    </source>
</evidence>
<comment type="subcellular location">
    <subcellularLocation>
        <location evidence="1">Nucleus</location>
    </subcellularLocation>
</comment>
<dbReference type="AlphaFoldDB" id="A0A8S0PJ47"/>
<accession>A0A8S0PJ47</accession>
<protein>
    <submittedName>
        <fullName evidence="7">Probable inactive poly [ADP-ribose] polymerase SRO5</fullName>
    </submittedName>
</protein>
<gene>
    <name evidence="7" type="ORF">OLEA9_A103007</name>
</gene>
<dbReference type="PANTHER" id="PTHR32263">
    <property type="entry name" value="INACTIVE POLY [ADP-RIBOSE] POLYMERASE SRO4-RELATED"/>
    <property type="match status" value="1"/>
</dbReference>
<dbReference type="InterPro" id="IPR022003">
    <property type="entry name" value="RST"/>
</dbReference>
<name>A0A8S0PJ47_OLEEU</name>
<dbReference type="Proteomes" id="UP000594638">
    <property type="component" value="Unassembled WGS sequence"/>
</dbReference>
<evidence type="ECO:0000259" key="5">
    <source>
        <dbReference type="PROSITE" id="PS51059"/>
    </source>
</evidence>
<dbReference type="InterPro" id="IPR012317">
    <property type="entry name" value="Poly(ADP-ribose)pol_cat_dom"/>
</dbReference>
<dbReference type="Pfam" id="PF00644">
    <property type="entry name" value="PARP"/>
    <property type="match status" value="1"/>
</dbReference>
<dbReference type="OrthoDB" id="6133115at2759"/>
<dbReference type="PANTHER" id="PTHR32263:SF12">
    <property type="entry name" value="INACTIVE POLY [ADP-RIBOSE] POLYMERASE SRO4-RELATED"/>
    <property type="match status" value="1"/>
</dbReference>
<evidence type="ECO:0000259" key="6">
    <source>
        <dbReference type="PROSITE" id="PS51879"/>
    </source>
</evidence>
<feature type="domain" description="PARP catalytic" evidence="5">
    <location>
        <begin position="58"/>
        <end position="279"/>
    </location>
</feature>
<comment type="caution">
    <text evidence="7">The sequence shown here is derived from an EMBL/GenBank/DDBJ whole genome shotgun (WGS) entry which is preliminary data.</text>
</comment>
<dbReference type="Gramene" id="OE9A103007T1">
    <property type="protein sequence ID" value="OE9A103007C1"/>
    <property type="gene ID" value="OE9A103007"/>
</dbReference>
<reference evidence="7 8" key="1">
    <citation type="submission" date="2019-12" db="EMBL/GenBank/DDBJ databases">
        <authorList>
            <person name="Alioto T."/>
            <person name="Alioto T."/>
            <person name="Gomez Garrido J."/>
        </authorList>
    </citation>
    <scope>NUCLEOTIDE SEQUENCE [LARGE SCALE GENOMIC DNA]</scope>
</reference>
<dbReference type="GO" id="GO:0005634">
    <property type="term" value="C:nucleus"/>
    <property type="evidence" value="ECO:0007669"/>
    <property type="project" value="UniProtKB-SubCell"/>
</dbReference>
<evidence type="ECO:0000256" key="4">
    <source>
        <dbReference type="ARBA" id="ARBA00023242"/>
    </source>
</evidence>
<dbReference type="Pfam" id="PF12174">
    <property type="entry name" value="RST"/>
    <property type="match status" value="1"/>
</dbReference>
<evidence type="ECO:0000256" key="2">
    <source>
        <dbReference type="ARBA" id="ARBA00022473"/>
    </source>
</evidence>
<organism evidence="7 8">
    <name type="scientific">Olea europaea subsp. europaea</name>
    <dbReference type="NCBI Taxonomy" id="158383"/>
    <lineage>
        <taxon>Eukaryota</taxon>
        <taxon>Viridiplantae</taxon>
        <taxon>Streptophyta</taxon>
        <taxon>Embryophyta</taxon>
        <taxon>Tracheophyta</taxon>
        <taxon>Spermatophyta</taxon>
        <taxon>Magnoliopsida</taxon>
        <taxon>eudicotyledons</taxon>
        <taxon>Gunneridae</taxon>
        <taxon>Pentapetalae</taxon>
        <taxon>asterids</taxon>
        <taxon>lamiids</taxon>
        <taxon>Lamiales</taxon>
        <taxon>Oleaceae</taxon>
        <taxon>Oleeae</taxon>
        <taxon>Olea</taxon>
    </lineage>
</organism>
<evidence type="ECO:0000313" key="7">
    <source>
        <dbReference type="EMBL" id="CAA2953969.1"/>
    </source>
</evidence>
<keyword evidence="2" id="KW-0217">Developmental protein</keyword>
<keyword evidence="4" id="KW-0539">Nucleus</keyword>
<dbReference type="EMBL" id="CACTIH010000103">
    <property type="protein sequence ID" value="CAA2953969.1"/>
    <property type="molecule type" value="Genomic_DNA"/>
</dbReference>
<dbReference type="SUPFAM" id="SSF56399">
    <property type="entry name" value="ADP-ribosylation"/>
    <property type="match status" value="1"/>
</dbReference>
<dbReference type="PROSITE" id="PS51879">
    <property type="entry name" value="RST"/>
    <property type="match status" value="1"/>
</dbReference>
<evidence type="ECO:0000256" key="1">
    <source>
        <dbReference type="ARBA" id="ARBA00004123"/>
    </source>
</evidence>
<dbReference type="Gene3D" id="3.90.228.10">
    <property type="match status" value="1"/>
</dbReference>
<sequence length="372" mass="41911">MGSIDCYAMGNQPSSQIKILKLFDDCPHSSNIKTPCSEANLEDQCEQTSFASDCESGISGTGNMQEIPMFENGLIRVHEKDKMYEIIKNKFLSGLSNCGFHNEVEAIHKKVYSGSMCQAKLQSFSIYAQAMEQHFRTGANVKYAWYGASKNELNDILSHGFGHPMNTGVYRGGICLSPADHPAESFPSSVADEDGLRHLLLCRVLLGRTEIVRPDSRQSNPSSEEFDSGVDNLASPKKYIVWSTRLNTHILPEYVVSFRSSTGLEGYQRISRPLRRPSSDFVPFSVLIKVLSKFLPPDANKMIATHYGDHKEKKMTRHEFIQRLRNIAGDKLLLVVIKSHMDKMKAPQISFLRNRNNRGENSGLQEWMTPLR</sequence>
<dbReference type="InterPro" id="IPR044964">
    <property type="entry name" value="RCD1/SRO1-5"/>
</dbReference>
<dbReference type="GO" id="GO:0003950">
    <property type="term" value="F:NAD+ poly-ADP-ribosyltransferase activity"/>
    <property type="evidence" value="ECO:0007669"/>
    <property type="project" value="InterPro"/>
</dbReference>
<evidence type="ECO:0000256" key="3">
    <source>
        <dbReference type="ARBA" id="ARBA00023016"/>
    </source>
</evidence>